<feature type="region of interest" description="Disordered" evidence="1">
    <location>
        <begin position="235"/>
        <end position="311"/>
    </location>
</feature>
<feature type="compositionally biased region" description="Basic and acidic residues" evidence="1">
    <location>
        <begin position="38"/>
        <end position="60"/>
    </location>
</feature>
<gene>
    <name evidence="2" type="ORF">BWY73_00619</name>
</gene>
<sequence>MAPFRLHLGPGRPQPEAVPGRQTPGRRELPGPIPGQHDLLHGRLHEPAHRLRQGGVDRRLPGRQLAGRTAPAGPAFGRGGGRRGPRGLPKGHPALRAPAGRPATLPAAGPHGRSGRSAVPTRRGELGTGGSRLSKRPADPIPAGRLLALPAGRVRPGRAAGGQLALPAGAGPLAAQAGPAAAAGPEFQAGRQLQGPGADRIRRLLPGTRVHAAGRMAGKAGPPPGGRVAHQLRIGLHRRLPQRPPAGHGSLPVASFPGRPLVRPDRFHPAGTDQPDHPAPGPAAAEGLGRRPAGRTPAGSAGNEPGQPRPT</sequence>
<reference evidence="2" key="1">
    <citation type="submission" date="2017-02" db="EMBL/GenBank/DDBJ databases">
        <title>Delving into the versatile metabolic prowess of the omnipresent phylum Bacteroidetes.</title>
        <authorList>
            <person name="Nobu M.K."/>
            <person name="Mei R."/>
            <person name="Narihiro T."/>
            <person name="Kuroda K."/>
            <person name="Liu W.-T."/>
        </authorList>
    </citation>
    <scope>NUCLEOTIDE SEQUENCE</scope>
    <source>
        <strain evidence="2">ADurb.Bin417</strain>
    </source>
</reference>
<feature type="region of interest" description="Disordered" evidence="1">
    <location>
        <begin position="1"/>
        <end position="144"/>
    </location>
</feature>
<evidence type="ECO:0000313" key="2">
    <source>
        <dbReference type="EMBL" id="OPZ92827.1"/>
    </source>
</evidence>
<name>A0A1V5MHV1_UNCT6</name>
<proteinExistence type="predicted"/>
<feature type="compositionally biased region" description="Low complexity" evidence="1">
    <location>
        <begin position="282"/>
        <end position="295"/>
    </location>
</feature>
<accession>A0A1V5MHV1</accession>
<organism evidence="2">
    <name type="scientific">candidate division TA06 bacterium ADurb.Bin417</name>
    <dbReference type="NCBI Taxonomy" id="1852828"/>
    <lineage>
        <taxon>Bacteria</taxon>
        <taxon>Bacteria division TA06</taxon>
    </lineage>
</organism>
<comment type="caution">
    <text evidence="2">The sequence shown here is derived from an EMBL/GenBank/DDBJ whole genome shotgun (WGS) entry which is preliminary data.</text>
</comment>
<dbReference type="EMBL" id="MWAK01000065">
    <property type="protein sequence ID" value="OPZ92827.1"/>
    <property type="molecule type" value="Genomic_DNA"/>
</dbReference>
<feature type="compositionally biased region" description="Low complexity" evidence="1">
    <location>
        <begin position="66"/>
        <end position="75"/>
    </location>
</feature>
<dbReference type="Proteomes" id="UP000485484">
    <property type="component" value="Unassembled WGS sequence"/>
</dbReference>
<evidence type="ECO:0000256" key="1">
    <source>
        <dbReference type="SAM" id="MobiDB-lite"/>
    </source>
</evidence>
<protein>
    <submittedName>
        <fullName evidence="2">Uncharacterized protein</fullName>
    </submittedName>
</protein>
<dbReference type="AlphaFoldDB" id="A0A1V5MHV1"/>